<comment type="caution">
    <text evidence="1">The sequence shown here is derived from an EMBL/GenBank/DDBJ whole genome shotgun (WGS) entry which is preliminary data.</text>
</comment>
<keyword evidence="2" id="KW-1185">Reference proteome</keyword>
<gene>
    <name evidence="1" type="ORF">Aau02nite_04940</name>
</gene>
<dbReference type="EMBL" id="BOQL01000005">
    <property type="protein sequence ID" value="GIM63576.1"/>
    <property type="molecule type" value="Genomic_DNA"/>
</dbReference>
<organism evidence="1 2">
    <name type="scientific">Actinoplanes auranticolor</name>
    <dbReference type="NCBI Taxonomy" id="47988"/>
    <lineage>
        <taxon>Bacteria</taxon>
        <taxon>Bacillati</taxon>
        <taxon>Actinomycetota</taxon>
        <taxon>Actinomycetes</taxon>
        <taxon>Micromonosporales</taxon>
        <taxon>Micromonosporaceae</taxon>
        <taxon>Actinoplanes</taxon>
    </lineage>
</organism>
<dbReference type="Proteomes" id="UP000681340">
    <property type="component" value="Unassembled WGS sequence"/>
</dbReference>
<dbReference type="RefSeq" id="WP_212986643.1">
    <property type="nucleotide sequence ID" value="NZ_BAABEA010000003.1"/>
</dbReference>
<accession>A0A919S3M0</accession>
<protein>
    <submittedName>
        <fullName evidence="1">Uncharacterized protein</fullName>
    </submittedName>
</protein>
<name>A0A919S3M0_9ACTN</name>
<evidence type="ECO:0000313" key="1">
    <source>
        <dbReference type="EMBL" id="GIM63576.1"/>
    </source>
</evidence>
<reference evidence="1" key="1">
    <citation type="submission" date="2021-03" db="EMBL/GenBank/DDBJ databases">
        <title>Whole genome shotgun sequence of Actinoplanes auranticolor NBRC 12245.</title>
        <authorList>
            <person name="Komaki H."/>
            <person name="Tamura T."/>
        </authorList>
    </citation>
    <scope>NUCLEOTIDE SEQUENCE</scope>
    <source>
        <strain evidence="1">NBRC 12245</strain>
    </source>
</reference>
<proteinExistence type="predicted"/>
<sequence>MGAADFETAVQRLITQVGHWEAARWNAPAAGGASTRAEAVRTLVQHLADQSADAEQRRHRPVPRLAETVLPDQLRVMADDLLAANPPEDVLSRATAAVTDARDAL</sequence>
<dbReference type="AlphaFoldDB" id="A0A919S3M0"/>
<evidence type="ECO:0000313" key="2">
    <source>
        <dbReference type="Proteomes" id="UP000681340"/>
    </source>
</evidence>